<evidence type="ECO:0000313" key="2">
    <source>
        <dbReference type="EMBL" id="MBE4749379.1"/>
    </source>
</evidence>
<evidence type="ECO:0000313" key="3">
    <source>
        <dbReference type="Proteomes" id="UP001516472"/>
    </source>
</evidence>
<dbReference type="PANTHER" id="PTHR15622">
    <property type="entry name" value="WD40 REPEAT PROTEIN"/>
    <property type="match status" value="1"/>
</dbReference>
<keyword evidence="1" id="KW-0833">Ubl conjugation pathway</keyword>
<reference evidence="2 3" key="1">
    <citation type="submission" date="2020-02" db="EMBL/GenBank/DDBJ databases">
        <authorList>
            <person name="Babadi Z.K."/>
            <person name="Risdian C."/>
            <person name="Ebrahimipour G.H."/>
            <person name="Wink J."/>
        </authorList>
    </citation>
    <scope>NUCLEOTIDE SEQUENCE [LARGE SCALE GENOMIC DNA]</scope>
    <source>
        <strain evidence="2 3">ZKHCc1 1396</strain>
    </source>
</reference>
<proteinExistence type="predicted"/>
<dbReference type="Gene3D" id="2.130.10.10">
    <property type="entry name" value="YVTN repeat-like/Quinoprotein amine dehydrogenase"/>
    <property type="match status" value="2"/>
</dbReference>
<dbReference type="EMBL" id="JAAIYO010000003">
    <property type="protein sequence ID" value="MBE4749379.1"/>
    <property type="molecule type" value="Genomic_DNA"/>
</dbReference>
<organism evidence="2 3">
    <name type="scientific">Corallococcus soli</name>
    <dbReference type="NCBI Taxonomy" id="2710757"/>
    <lineage>
        <taxon>Bacteria</taxon>
        <taxon>Pseudomonadati</taxon>
        <taxon>Myxococcota</taxon>
        <taxon>Myxococcia</taxon>
        <taxon>Myxococcales</taxon>
        <taxon>Cystobacterineae</taxon>
        <taxon>Myxococcaceae</taxon>
        <taxon>Corallococcus</taxon>
    </lineage>
</organism>
<accession>A0ABR9PND9</accession>
<dbReference type="InterPro" id="IPR015943">
    <property type="entry name" value="WD40/YVTN_repeat-like_dom_sf"/>
</dbReference>
<evidence type="ECO:0000256" key="1">
    <source>
        <dbReference type="ARBA" id="ARBA00022786"/>
    </source>
</evidence>
<dbReference type="SMART" id="SM00320">
    <property type="entry name" value="WD40"/>
    <property type="match status" value="5"/>
</dbReference>
<gene>
    <name evidence="2" type="ORF">G4177_14520</name>
</gene>
<comment type="caution">
    <text evidence="2">The sequence shown here is derived from an EMBL/GenBank/DDBJ whole genome shotgun (WGS) entry which is preliminary data.</text>
</comment>
<keyword evidence="3" id="KW-1185">Reference proteome</keyword>
<dbReference type="InterPro" id="IPR001680">
    <property type="entry name" value="WD40_rpt"/>
</dbReference>
<name>A0ABR9PND9_9BACT</name>
<sequence length="333" mass="35520">MYAPSPLLTPDTARSLTRVRTLGEPDPSPHARLQWLGWDAASRHLLSVQGRGDAQLRWWDLASDGDSPRFTRPLAGGVAAWFLPDARTLLSVTIRGALQTWSVADGELLSTVETGMSVSGACLSADGTQLLLSAPGGRVLLWDLRRSWLVWRREEPAYLYGCALSPDGHFAAAGAAEEQEGNTVRASLRLWDARTGKLLGTHAFEHSNRTWTVAFAPSGGVLVAGTSSGQVVFLGLPDLCVLRSLNGPGAGALHVEFNRDGSLLAIGADTCAFEVRAVHDGRKLYADSDLDDMETSTVAFSPDGRFVSWGMDDGKVGLWAAARGALGPGGQRD</sequence>
<dbReference type="InterPro" id="IPR011047">
    <property type="entry name" value="Quinoprotein_ADH-like_sf"/>
</dbReference>
<dbReference type="PANTHER" id="PTHR15622:SF2">
    <property type="entry name" value="U4_U6 SMALL NUCLEAR RIBONUCLEOPROTEIN PRP4"/>
    <property type="match status" value="1"/>
</dbReference>
<dbReference type="InterPro" id="IPR051983">
    <property type="entry name" value="WSB_SOCS-box_domain"/>
</dbReference>
<dbReference type="Proteomes" id="UP001516472">
    <property type="component" value="Unassembled WGS sequence"/>
</dbReference>
<dbReference type="RefSeq" id="WP_193348755.1">
    <property type="nucleotide sequence ID" value="NZ_CBCSIP010000048.1"/>
</dbReference>
<protein>
    <submittedName>
        <fullName evidence="2">WD40 repeat domain-containing protein</fullName>
    </submittedName>
</protein>
<dbReference type="SUPFAM" id="SSF50998">
    <property type="entry name" value="Quinoprotein alcohol dehydrogenase-like"/>
    <property type="match status" value="1"/>
</dbReference>